<protein>
    <recommendedName>
        <fullName evidence="3">Lipoprotein</fullName>
    </recommendedName>
</protein>
<evidence type="ECO:0000313" key="1">
    <source>
        <dbReference type="EMBL" id="OAT21494.1"/>
    </source>
</evidence>
<comment type="caution">
    <text evidence="1">The sequence shown here is derived from an EMBL/GenBank/DDBJ whole genome shotgun (WGS) entry which is preliminary data.</text>
</comment>
<accession>A0A198FAS9</accession>
<dbReference type="EMBL" id="LXEN01000155">
    <property type="protein sequence ID" value="OAT21494.1"/>
    <property type="molecule type" value="Genomic_DNA"/>
</dbReference>
<keyword evidence="2" id="KW-1185">Reference proteome</keyword>
<dbReference type="AlphaFoldDB" id="A0A198FAS9"/>
<name>A0A198FAS9_9GAMM</name>
<evidence type="ECO:0008006" key="3">
    <source>
        <dbReference type="Google" id="ProtNLM"/>
    </source>
</evidence>
<dbReference type="Proteomes" id="UP000094023">
    <property type="component" value="Unassembled WGS sequence"/>
</dbReference>
<proteinExistence type="predicted"/>
<evidence type="ECO:0000313" key="2">
    <source>
        <dbReference type="Proteomes" id="UP000094023"/>
    </source>
</evidence>
<dbReference type="STRING" id="1354337.M983_3098"/>
<gene>
    <name evidence="1" type="ORF">M983_3098</name>
</gene>
<reference evidence="1 2" key="1">
    <citation type="submission" date="2016-04" db="EMBL/GenBank/DDBJ databases">
        <title>ATOL: Assembling a taxonomically balanced genome-scale reconstruction of the evolutionary history of the Enterobacteriaceae.</title>
        <authorList>
            <person name="Plunkett G.III."/>
            <person name="Neeno-Eckwall E.C."/>
            <person name="Glasner J.D."/>
            <person name="Perna N.T."/>
        </authorList>
    </citation>
    <scope>NUCLEOTIDE SEQUENCE [LARGE SCALE GENOMIC DNA]</scope>
    <source>
        <strain evidence="1 2">ATCC 19692</strain>
    </source>
</reference>
<sequence>MMGFNIAYPTSFLMNREETESYFELLPDNVQDITTEMIVYKSKPVCNLSEVRLVYFKMNPIMSYDIDAGAKGIIDNIAALGGMNKINSSIKPLTISDYPGRYILFEGKIANENVSYQGVLIADTEIKRVWQLQFIRSMNSSSDEKKFNQSIECTNKFIDTISIDKEKIEHTIQ</sequence>
<organism evidence="1 2">
    <name type="scientific">Proteus myxofaciens ATCC 19692</name>
    <dbReference type="NCBI Taxonomy" id="1354337"/>
    <lineage>
        <taxon>Bacteria</taxon>
        <taxon>Pseudomonadati</taxon>
        <taxon>Pseudomonadota</taxon>
        <taxon>Gammaproteobacteria</taxon>
        <taxon>Enterobacterales</taxon>
        <taxon>Morganellaceae</taxon>
        <taxon>Proteus</taxon>
    </lineage>
</organism>